<evidence type="ECO:0000313" key="5">
    <source>
        <dbReference type="Proteomes" id="UP000410984"/>
    </source>
</evidence>
<dbReference type="GO" id="GO:0016810">
    <property type="term" value="F:hydrolase activity, acting on carbon-nitrogen (but not peptide) bonds"/>
    <property type="evidence" value="ECO:0007669"/>
    <property type="project" value="InterPro"/>
</dbReference>
<dbReference type="Pfam" id="PF01979">
    <property type="entry name" value="Amidohydro_1"/>
    <property type="match status" value="1"/>
</dbReference>
<reference evidence="4 5" key="1">
    <citation type="submission" date="2019-06" db="EMBL/GenBank/DDBJ databases">
        <authorList>
            <person name="Rodrigo-Torres L."/>
            <person name="Arahal R. D."/>
            <person name="Lucena T."/>
        </authorList>
    </citation>
    <scope>NUCLEOTIDE SEQUENCE [LARGE SCALE GENOMIC DNA]</scope>
    <source>
        <strain evidence="4 5">SB0023/3</strain>
    </source>
</reference>
<name>A0A509EA37_9HYPH</name>
<accession>A0A509EA37</accession>
<proteinExistence type="inferred from homology"/>
<dbReference type="OrthoDB" id="9796020at2"/>
<comment type="similarity">
    <text evidence="1">Belongs to the metallo-dependent hydrolases superfamily. ATZ/TRZ family.</text>
</comment>
<dbReference type="RefSeq" id="WP_142581599.1">
    <property type="nucleotide sequence ID" value="NZ_CABFPH010000004.1"/>
</dbReference>
<feature type="domain" description="Amidohydrolase-related" evidence="3">
    <location>
        <begin position="54"/>
        <end position="432"/>
    </location>
</feature>
<evidence type="ECO:0000256" key="1">
    <source>
        <dbReference type="ARBA" id="ARBA00006745"/>
    </source>
</evidence>
<dbReference type="InterPro" id="IPR006680">
    <property type="entry name" value="Amidohydro-rel"/>
</dbReference>
<gene>
    <name evidence="4" type="primary">atzA_1</name>
    <name evidence="4" type="ORF">MET9862_00574</name>
</gene>
<dbReference type="PANTHER" id="PTHR43794">
    <property type="entry name" value="AMINOHYDROLASE SSNA-RELATED"/>
    <property type="match status" value="1"/>
</dbReference>
<dbReference type="EC" id="3.8.1.8" evidence="4"/>
<evidence type="ECO:0000313" key="4">
    <source>
        <dbReference type="EMBL" id="VUD70013.1"/>
    </source>
</evidence>
<dbReference type="SUPFAM" id="SSF51338">
    <property type="entry name" value="Composite domain of metallo-dependent hydrolases"/>
    <property type="match status" value="2"/>
</dbReference>
<dbReference type="SUPFAM" id="SSF51556">
    <property type="entry name" value="Metallo-dependent hydrolases"/>
    <property type="match status" value="1"/>
</dbReference>
<dbReference type="InterPro" id="IPR050287">
    <property type="entry name" value="MTA/SAH_deaminase"/>
</dbReference>
<dbReference type="InterPro" id="IPR011059">
    <property type="entry name" value="Metal-dep_hydrolase_composite"/>
</dbReference>
<dbReference type="Gene3D" id="3.20.20.140">
    <property type="entry name" value="Metal-dependent hydrolases"/>
    <property type="match status" value="1"/>
</dbReference>
<dbReference type="Gene3D" id="2.30.40.10">
    <property type="entry name" value="Urease, subunit C, domain 1"/>
    <property type="match status" value="1"/>
</dbReference>
<dbReference type="AlphaFoldDB" id="A0A509EA37"/>
<dbReference type="PANTHER" id="PTHR43794:SF11">
    <property type="entry name" value="AMIDOHYDROLASE-RELATED DOMAIN-CONTAINING PROTEIN"/>
    <property type="match status" value="1"/>
</dbReference>
<keyword evidence="5" id="KW-1185">Reference proteome</keyword>
<evidence type="ECO:0000256" key="2">
    <source>
        <dbReference type="ARBA" id="ARBA00022801"/>
    </source>
</evidence>
<dbReference type="GO" id="GO:0018788">
    <property type="term" value="F:atrazine chlorohydrolase activity"/>
    <property type="evidence" value="ECO:0007669"/>
    <property type="project" value="UniProtKB-EC"/>
</dbReference>
<dbReference type="Proteomes" id="UP000410984">
    <property type="component" value="Unassembled WGS sequence"/>
</dbReference>
<organism evidence="4 5">
    <name type="scientific">Methylobacterium symbioticum</name>
    <dbReference type="NCBI Taxonomy" id="2584084"/>
    <lineage>
        <taxon>Bacteria</taxon>
        <taxon>Pseudomonadati</taxon>
        <taxon>Pseudomonadota</taxon>
        <taxon>Alphaproteobacteria</taxon>
        <taxon>Hyphomicrobiales</taxon>
        <taxon>Methylobacteriaceae</taxon>
        <taxon>Methylobacterium</taxon>
    </lineage>
</organism>
<dbReference type="InterPro" id="IPR032466">
    <property type="entry name" value="Metal_Hydrolase"/>
</dbReference>
<dbReference type="EMBL" id="CABFPH010000004">
    <property type="protein sequence ID" value="VUD70013.1"/>
    <property type="molecule type" value="Genomic_DNA"/>
</dbReference>
<sequence>MKSTIVGCCALLDEAGSAWGRVDIEIDGRLVSDIRPAGMTEPAAGTVIDGSQLFVTAGLINGHHHSHEGFYKGRRDNLPLELWMNYVRPLRPIAMSPRDVYLRTMIGAIEAVRSGTTTLCDDTNQSPAIRADHVAQIFQAYEDIGVRANVGITLFDRPFFRAVPFVDEEFPRALLDELDAVRMYSGSELLDFARGLARARHPSTHRVAYMATPSAPQRCSEDFLRAVRRMADEFDLPLMIHVQETRMQVVTGQLFYGSTMIEYLERIGFLKPKTALIHAVWLTPREIELLARRGVTVQHNPTSNLKLGSGLLPMRALLDAGVNVSLGTDGCGSIESTDMQGALSFAALLHKLRGAHAGWIGAREAFHAATMGGAVALGRARDLGALTIGRVADLVGYRMDRIPFVPLNAPLNQLVYAAGRSEVDLVMVDGEIILRDGRLTRIDEGAILDEIAEAHARIEPQLAASEADVARIAPHYERIHRRCACIGIAEDTYAARFEN</sequence>
<protein>
    <submittedName>
        <fullName evidence="4">Atrazine chlorohydrolase</fullName>
        <ecNumber evidence="4">3.8.1.8</ecNumber>
    </submittedName>
</protein>
<evidence type="ECO:0000259" key="3">
    <source>
        <dbReference type="Pfam" id="PF01979"/>
    </source>
</evidence>
<keyword evidence="2 4" id="KW-0378">Hydrolase</keyword>